<sequence>MTEASPQPASPTAVVIVAAGSGMRLGYGIPKALVPLAGAPLLLHALRGAAGAGIARQICVAVPEDDTELTELCRTFAEELGELAPEITVVPGGETRSDSVRAALAALAPGTVHVLVHDAARPLTPSEVFHRVAEALERGAGAVVPAIPVVDTIKSTAPTEGEAAAVAAEVVTGTAVREQLRAVQTPQGFDVAALRSAHELAATWGPEQVAAITDDAMLIESIGTPVYVVPGDLQAFKVTTPMDLHVAETLVAAQG</sequence>
<dbReference type="STRING" id="37927.SA2016_0779"/>
<evidence type="ECO:0000256" key="2">
    <source>
        <dbReference type="ARBA" id="ARBA00004787"/>
    </source>
</evidence>
<keyword evidence="9" id="KW-1185">Reference proteome</keyword>
<evidence type="ECO:0000256" key="3">
    <source>
        <dbReference type="ARBA" id="ARBA00009789"/>
    </source>
</evidence>
<evidence type="ECO:0000256" key="7">
    <source>
        <dbReference type="HAMAP-Rule" id="MF_00108"/>
    </source>
</evidence>
<dbReference type="PANTHER" id="PTHR32125">
    <property type="entry name" value="2-C-METHYL-D-ERYTHRITOL 4-PHOSPHATE CYTIDYLYLTRANSFERASE, CHLOROPLASTIC"/>
    <property type="match status" value="1"/>
</dbReference>
<protein>
    <recommendedName>
        <fullName evidence="7">2-C-methyl-D-erythritol 4-phosphate cytidylyltransferase</fullName>
        <ecNumber evidence="7">2.7.7.60</ecNumber>
    </recommendedName>
    <alternativeName>
        <fullName evidence="7">4-diphosphocytidyl-2C-methyl-D-erythritol synthase</fullName>
    </alternativeName>
    <alternativeName>
        <fullName evidence="7">MEP cytidylyltransferase</fullName>
        <shortName evidence="7">MCT</shortName>
    </alternativeName>
</protein>
<reference evidence="8 9" key="1">
    <citation type="submission" date="2016-02" db="EMBL/GenBank/DDBJ databases">
        <title>Complete genome of Sinomonas atrocyanea KCTC 3377.</title>
        <authorList>
            <person name="Kim K.M."/>
        </authorList>
    </citation>
    <scope>NUCLEOTIDE SEQUENCE [LARGE SCALE GENOMIC DNA]</scope>
    <source>
        <strain evidence="8 9">KCTC 3377</strain>
    </source>
</reference>
<keyword evidence="4 7" id="KW-0808">Transferase</keyword>
<dbReference type="InterPro" id="IPR029044">
    <property type="entry name" value="Nucleotide-diphossugar_trans"/>
</dbReference>
<proteinExistence type="inferred from homology"/>
<dbReference type="NCBIfam" id="TIGR00453">
    <property type="entry name" value="ispD"/>
    <property type="match status" value="1"/>
</dbReference>
<dbReference type="InterPro" id="IPR018294">
    <property type="entry name" value="ISPD_synthase_CS"/>
</dbReference>
<feature type="site" description="Transition state stabilizer" evidence="7">
    <location>
        <position position="24"/>
    </location>
</feature>
<name>A0A126ZWB2_9MICC</name>
<dbReference type="AlphaFoldDB" id="A0A126ZWB2"/>
<dbReference type="RefSeq" id="WP_066495482.1">
    <property type="nucleotide sequence ID" value="NZ_BJMO01000012.1"/>
</dbReference>
<dbReference type="InterPro" id="IPR050088">
    <property type="entry name" value="IspD/TarI_cytidylyltransf_bact"/>
</dbReference>
<evidence type="ECO:0000256" key="1">
    <source>
        <dbReference type="ARBA" id="ARBA00001282"/>
    </source>
</evidence>
<dbReference type="HAMAP" id="MF_00108">
    <property type="entry name" value="IspD"/>
    <property type="match status" value="1"/>
</dbReference>
<dbReference type="Pfam" id="PF01128">
    <property type="entry name" value="IspD"/>
    <property type="match status" value="1"/>
</dbReference>
<dbReference type="UniPathway" id="UPA00056">
    <property type="reaction ID" value="UER00093"/>
</dbReference>
<evidence type="ECO:0000313" key="8">
    <source>
        <dbReference type="EMBL" id="AMM31469.1"/>
    </source>
</evidence>
<dbReference type="PANTHER" id="PTHR32125:SF4">
    <property type="entry name" value="2-C-METHYL-D-ERYTHRITOL 4-PHOSPHATE CYTIDYLYLTRANSFERASE, CHLOROPLASTIC"/>
    <property type="match status" value="1"/>
</dbReference>
<gene>
    <name evidence="7" type="primary">ispD</name>
    <name evidence="8" type="ORF">SA2016_0779</name>
</gene>
<dbReference type="KEGG" id="satk:SA2016_0779"/>
<dbReference type="Proteomes" id="UP000070134">
    <property type="component" value="Chromosome"/>
</dbReference>
<dbReference type="CDD" id="cd02516">
    <property type="entry name" value="CDP-ME_synthetase"/>
    <property type="match status" value="1"/>
</dbReference>
<organism evidence="8 9">
    <name type="scientific">Sinomonas atrocyanea</name>
    <dbReference type="NCBI Taxonomy" id="37927"/>
    <lineage>
        <taxon>Bacteria</taxon>
        <taxon>Bacillati</taxon>
        <taxon>Actinomycetota</taxon>
        <taxon>Actinomycetes</taxon>
        <taxon>Micrococcales</taxon>
        <taxon>Micrococcaceae</taxon>
        <taxon>Sinomonas</taxon>
    </lineage>
</organism>
<evidence type="ECO:0000256" key="4">
    <source>
        <dbReference type="ARBA" id="ARBA00022679"/>
    </source>
</evidence>
<dbReference type="GO" id="GO:0050518">
    <property type="term" value="F:2-C-methyl-D-erythritol 4-phosphate cytidylyltransferase activity"/>
    <property type="evidence" value="ECO:0007669"/>
    <property type="project" value="UniProtKB-UniRule"/>
</dbReference>
<keyword evidence="5 7" id="KW-0548">Nucleotidyltransferase</keyword>
<comment type="catalytic activity">
    <reaction evidence="1 7">
        <text>2-C-methyl-D-erythritol 4-phosphate + CTP + H(+) = 4-CDP-2-C-methyl-D-erythritol + diphosphate</text>
        <dbReference type="Rhea" id="RHEA:13429"/>
        <dbReference type="ChEBI" id="CHEBI:15378"/>
        <dbReference type="ChEBI" id="CHEBI:33019"/>
        <dbReference type="ChEBI" id="CHEBI:37563"/>
        <dbReference type="ChEBI" id="CHEBI:57823"/>
        <dbReference type="ChEBI" id="CHEBI:58262"/>
        <dbReference type="EC" id="2.7.7.60"/>
    </reaction>
</comment>
<evidence type="ECO:0000313" key="9">
    <source>
        <dbReference type="Proteomes" id="UP000070134"/>
    </source>
</evidence>
<comment type="similarity">
    <text evidence="3 7">Belongs to the IspD/TarI cytidylyltransferase family. IspD subfamily.</text>
</comment>
<accession>A0A126ZWB2</accession>
<dbReference type="InterPro" id="IPR034683">
    <property type="entry name" value="IspD/TarI"/>
</dbReference>
<feature type="site" description="Positions MEP for the nucleophilic attack" evidence="7">
    <location>
        <position position="237"/>
    </location>
</feature>
<dbReference type="GO" id="GO:0019288">
    <property type="term" value="P:isopentenyl diphosphate biosynthetic process, methylerythritol 4-phosphate pathway"/>
    <property type="evidence" value="ECO:0007669"/>
    <property type="project" value="UniProtKB-UniRule"/>
</dbReference>
<dbReference type="PATRIC" id="fig|37927.3.peg.800"/>
<dbReference type="InterPro" id="IPR001228">
    <property type="entry name" value="IspD"/>
</dbReference>
<dbReference type="SUPFAM" id="SSF53448">
    <property type="entry name" value="Nucleotide-diphospho-sugar transferases"/>
    <property type="match status" value="1"/>
</dbReference>
<evidence type="ECO:0000256" key="6">
    <source>
        <dbReference type="ARBA" id="ARBA00023229"/>
    </source>
</evidence>
<feature type="site" description="Positions MEP for the nucleophilic attack" evidence="7">
    <location>
        <position position="177"/>
    </location>
</feature>
<comment type="function">
    <text evidence="7">Catalyzes the formation of 4-diphosphocytidyl-2-C-methyl-D-erythritol from CTP and 2-C-methyl-D-erythritol 4-phosphate (MEP).</text>
</comment>
<dbReference type="Gene3D" id="3.90.550.10">
    <property type="entry name" value="Spore Coat Polysaccharide Biosynthesis Protein SpsA, Chain A"/>
    <property type="match status" value="1"/>
</dbReference>
<comment type="pathway">
    <text evidence="2 7">Isoprenoid biosynthesis; isopentenyl diphosphate biosynthesis via DXP pathway; isopentenyl diphosphate from 1-deoxy-D-xylulose 5-phosphate: step 2/6.</text>
</comment>
<dbReference type="EMBL" id="CP014518">
    <property type="protein sequence ID" value="AMM31469.1"/>
    <property type="molecule type" value="Genomic_DNA"/>
</dbReference>
<dbReference type="PROSITE" id="PS01295">
    <property type="entry name" value="ISPD"/>
    <property type="match status" value="1"/>
</dbReference>
<dbReference type="FunFam" id="3.90.550.10:FF:000003">
    <property type="entry name" value="2-C-methyl-D-erythritol 4-phosphate cytidylyltransferase"/>
    <property type="match status" value="1"/>
</dbReference>
<feature type="site" description="Transition state stabilizer" evidence="7">
    <location>
        <position position="31"/>
    </location>
</feature>
<dbReference type="EC" id="2.7.7.60" evidence="7"/>
<dbReference type="OrthoDB" id="9802561at2"/>
<evidence type="ECO:0000256" key="5">
    <source>
        <dbReference type="ARBA" id="ARBA00022695"/>
    </source>
</evidence>
<keyword evidence="6 7" id="KW-0414">Isoprene biosynthesis</keyword>